<proteinExistence type="predicted"/>
<name>A0A1G1T4D8_9BACT</name>
<gene>
    <name evidence="1" type="ORF">BEN47_14665</name>
</gene>
<keyword evidence="2" id="KW-1185">Reference proteome</keyword>
<sequence length="76" mass="8638">MVASSPASAQVVIRAGYHAPRRVHYAPRYYAPPRPAVVYAAPPRPVVVPAPYYAPRRYYAPPRAYHGHRGHYGRRR</sequence>
<dbReference type="EMBL" id="MDZB01000104">
    <property type="protein sequence ID" value="OGX85735.1"/>
    <property type="molecule type" value="Genomic_DNA"/>
</dbReference>
<accession>A0A1G1T4D8</accession>
<organism evidence="1 2">
    <name type="scientific">Hymenobacter lapidarius</name>
    <dbReference type="NCBI Taxonomy" id="1908237"/>
    <lineage>
        <taxon>Bacteria</taxon>
        <taxon>Pseudomonadati</taxon>
        <taxon>Bacteroidota</taxon>
        <taxon>Cytophagia</taxon>
        <taxon>Cytophagales</taxon>
        <taxon>Hymenobacteraceae</taxon>
        <taxon>Hymenobacter</taxon>
    </lineage>
</organism>
<comment type="caution">
    <text evidence="1">The sequence shown here is derived from an EMBL/GenBank/DDBJ whole genome shotgun (WGS) entry which is preliminary data.</text>
</comment>
<dbReference type="AlphaFoldDB" id="A0A1G1T4D8"/>
<dbReference type="Proteomes" id="UP000176294">
    <property type="component" value="Unassembled WGS sequence"/>
</dbReference>
<evidence type="ECO:0000313" key="2">
    <source>
        <dbReference type="Proteomes" id="UP000176294"/>
    </source>
</evidence>
<protein>
    <submittedName>
        <fullName evidence="1">Uncharacterized protein</fullName>
    </submittedName>
</protein>
<dbReference type="STRING" id="1908237.BEN47_14665"/>
<evidence type="ECO:0000313" key="1">
    <source>
        <dbReference type="EMBL" id="OGX85735.1"/>
    </source>
</evidence>
<reference evidence="1 2" key="1">
    <citation type="submission" date="2016-08" db="EMBL/GenBank/DDBJ databases">
        <title>Hymenobacter coccineus sp. nov., Hymenobacter lapidarius sp. nov. and Hymenobacter glacialis sp. nov., isolated from Antarctic soil.</title>
        <authorList>
            <person name="Sedlacek I."/>
            <person name="Kralova S."/>
            <person name="Kyrova K."/>
            <person name="Maslanova I."/>
            <person name="Stankova E."/>
            <person name="Vrbovska V."/>
            <person name="Nemec M."/>
            <person name="Bartak M."/>
            <person name="Svec P."/>
            <person name="Busse H.-J."/>
            <person name="Pantucek R."/>
        </authorList>
    </citation>
    <scope>NUCLEOTIDE SEQUENCE [LARGE SCALE GENOMIC DNA]</scope>
    <source>
        <strain evidence="1 2">CCM 8643</strain>
    </source>
</reference>